<reference evidence="1 2" key="1">
    <citation type="submission" date="2015-09" db="EMBL/GenBank/DDBJ databases">
        <authorList>
            <consortium name="Swine Surveillance"/>
        </authorList>
    </citation>
    <scope>NUCLEOTIDE SEQUENCE [LARGE SCALE GENOMIC DNA]</scope>
    <source>
        <strain evidence="1 2">CECT 5294</strain>
    </source>
</reference>
<sequence length="257" mass="29785">MAKRFFITQHPTFGSYANPIKSKIEKSPYFYWVKALTLNDDYVEYCANPSNNRFKTNDSIHQVYKDFGDVRYEGCVYLAFTQWWIEKIDEFDTRGTYLFAEPFTGTKVEIVTDGGDATNAANDESVLLIRIPKIINRKRIDEAIDRILASEMHFERGRKVRNPSRSNARYHLSKPVKVESLKEAFEVYELERDAKINGTKISNLKLAKAVGIEVQQKKTDEQAQDYSYQSELINTKVWRRKKLAKDAIANVVKGKFV</sequence>
<dbReference type="EMBL" id="CYRX01000031">
    <property type="protein sequence ID" value="CUH60877.1"/>
    <property type="molecule type" value="Genomic_DNA"/>
</dbReference>
<accession>A0A0P1F041</accession>
<dbReference type="AlphaFoldDB" id="A0A0P1F041"/>
<gene>
    <name evidence="1" type="ORF">THS5294_02173</name>
</gene>
<evidence type="ECO:0000313" key="1">
    <source>
        <dbReference type="EMBL" id="CUH60877.1"/>
    </source>
</evidence>
<dbReference type="Proteomes" id="UP000051298">
    <property type="component" value="Unassembled WGS sequence"/>
</dbReference>
<evidence type="ECO:0000313" key="2">
    <source>
        <dbReference type="Proteomes" id="UP000051298"/>
    </source>
</evidence>
<organism evidence="1 2">
    <name type="scientific">Thalassobacter stenotrophicus</name>
    <dbReference type="NCBI Taxonomy" id="266809"/>
    <lineage>
        <taxon>Bacteria</taxon>
        <taxon>Pseudomonadati</taxon>
        <taxon>Pseudomonadota</taxon>
        <taxon>Alphaproteobacteria</taxon>
        <taxon>Rhodobacterales</taxon>
        <taxon>Roseobacteraceae</taxon>
        <taxon>Thalassobacter</taxon>
    </lineage>
</organism>
<proteinExistence type="predicted"/>
<name>A0A0P1F041_9RHOB</name>
<protein>
    <submittedName>
        <fullName evidence="1">Uncharacterized protein</fullName>
    </submittedName>
</protein>